<gene>
    <name evidence="15" type="ORF">FNK824_LOCUS28353</name>
    <name evidence="14" type="ORF">OTI717_LOCUS20079</name>
    <name evidence="13" type="ORF">RFH988_LOCUS33067</name>
</gene>
<dbReference type="InterPro" id="IPR018338">
    <property type="entry name" value="Carbonic_anhydrase_a-class_CS"/>
</dbReference>
<keyword evidence="5" id="KW-0964">Secreted</keyword>
<comment type="caution">
    <text evidence="15">The sequence shown here is derived from an EMBL/GenBank/DDBJ whole genome shotgun (WGS) entry which is preliminary data.</text>
</comment>
<dbReference type="Gene3D" id="3.10.200.10">
    <property type="entry name" value="Alpha carbonic anhydrase"/>
    <property type="match status" value="1"/>
</dbReference>
<comment type="cofactor">
    <cofactor evidence="1 10">
        <name>Zn(2+)</name>
        <dbReference type="ChEBI" id="CHEBI:29105"/>
    </cofactor>
</comment>
<feature type="domain" description="Alpha-carbonic anhydrase" evidence="12">
    <location>
        <begin position="25"/>
        <end position="279"/>
    </location>
</feature>
<keyword evidence="11" id="KW-0812">Transmembrane</keyword>
<keyword evidence="7 10" id="KW-0862">Zinc</keyword>
<dbReference type="Proteomes" id="UP000663823">
    <property type="component" value="Unassembled WGS sequence"/>
</dbReference>
<protein>
    <recommendedName>
        <fullName evidence="4 10">Carbonic anhydrase</fullName>
        <ecNumber evidence="4 10">4.2.1.1</ecNumber>
    </recommendedName>
</protein>
<evidence type="ECO:0000256" key="11">
    <source>
        <dbReference type="SAM" id="Phobius"/>
    </source>
</evidence>
<evidence type="ECO:0000256" key="5">
    <source>
        <dbReference type="ARBA" id="ARBA00022530"/>
    </source>
</evidence>
<dbReference type="EMBL" id="CAJOBE010007730">
    <property type="protein sequence ID" value="CAF4044239.1"/>
    <property type="molecule type" value="Genomic_DNA"/>
</dbReference>
<feature type="signal peptide" evidence="10">
    <location>
        <begin position="1"/>
        <end position="21"/>
    </location>
</feature>
<feature type="chain" id="PRO_5035957316" description="Carbonic anhydrase" evidence="10">
    <location>
        <begin position="22"/>
        <end position="336"/>
    </location>
</feature>
<dbReference type="AlphaFoldDB" id="A0A819RPQ2"/>
<dbReference type="PANTHER" id="PTHR18952">
    <property type="entry name" value="CARBONIC ANHYDRASE"/>
    <property type="match status" value="1"/>
</dbReference>
<evidence type="ECO:0000256" key="4">
    <source>
        <dbReference type="ARBA" id="ARBA00012925"/>
    </source>
</evidence>
<keyword evidence="8 10" id="KW-0456">Lyase</keyword>
<dbReference type="InterPro" id="IPR023561">
    <property type="entry name" value="Carbonic_anhydrase_a-class"/>
</dbReference>
<dbReference type="GO" id="GO:0008270">
    <property type="term" value="F:zinc ion binding"/>
    <property type="evidence" value="ECO:0007669"/>
    <property type="project" value="UniProtKB-UniRule"/>
</dbReference>
<evidence type="ECO:0000256" key="7">
    <source>
        <dbReference type="ARBA" id="ARBA00022833"/>
    </source>
</evidence>
<proteinExistence type="inferred from homology"/>
<dbReference type="Proteomes" id="UP000663882">
    <property type="component" value="Unassembled WGS sequence"/>
</dbReference>
<sequence>MNMMLHRVFFFISFYFFVTYADHTHEWDYGEFGPDVWYEKYPTCGGRLQSPINILTACTTYKSFTPFIFESGYNEQHSFTLKNNGHTIVGTLNSESNLSGLKLAGGDLPGTLEFVNFHLHWGENHKSGSEHEVNGMKYAGEIHFVHINPSTNQTAVLSIFMQSAFFQNETTNNTVRFLDEDTRKEWKRYFDIAQTLKIEDNTTIIYLNLSLLMGKNLRDFWRYEGSLTTPPCTEGIIWTIFKEPIIFVESEFKSFRQNIYFEDYRSPQPLYARNIYRNFFNETSSSIPDYSCCSRKDPNKPSDILKSSFEKLYYSTYLIYILLLYFFLLHFNQVLF</sequence>
<dbReference type="EMBL" id="CAJNOO010004040">
    <property type="protein sequence ID" value="CAF1365712.1"/>
    <property type="molecule type" value="Genomic_DNA"/>
</dbReference>
<comment type="function">
    <text evidence="10">Reversible hydration of carbon dioxide.</text>
</comment>
<dbReference type="EMBL" id="CAJOAX010003024">
    <property type="protein sequence ID" value="CAF3832520.1"/>
    <property type="molecule type" value="Genomic_DNA"/>
</dbReference>
<dbReference type="GO" id="GO:0005737">
    <property type="term" value="C:cytoplasm"/>
    <property type="evidence" value="ECO:0007669"/>
    <property type="project" value="TreeGrafter"/>
</dbReference>
<dbReference type="OrthoDB" id="429145at2759"/>
<dbReference type="InterPro" id="IPR036398">
    <property type="entry name" value="CA_dom_sf"/>
</dbReference>
<keyword evidence="10" id="KW-0732">Signal</keyword>
<comment type="subcellular location">
    <subcellularLocation>
        <location evidence="2">Secreted</location>
        <location evidence="2">Extracellular space</location>
        <location evidence="2">Extracellular matrix</location>
    </subcellularLocation>
</comment>
<accession>A0A819RPQ2</accession>
<evidence type="ECO:0000313" key="13">
    <source>
        <dbReference type="EMBL" id="CAF1365712.1"/>
    </source>
</evidence>
<reference evidence="15" key="1">
    <citation type="submission" date="2021-02" db="EMBL/GenBank/DDBJ databases">
        <authorList>
            <person name="Nowell W R."/>
        </authorList>
    </citation>
    <scope>NUCLEOTIDE SEQUENCE</scope>
</reference>
<evidence type="ECO:0000256" key="9">
    <source>
        <dbReference type="ARBA" id="ARBA00048348"/>
    </source>
</evidence>
<dbReference type="GO" id="GO:0004089">
    <property type="term" value="F:carbonate dehydratase activity"/>
    <property type="evidence" value="ECO:0007669"/>
    <property type="project" value="UniProtKB-UniRule"/>
</dbReference>
<dbReference type="SUPFAM" id="SSF51069">
    <property type="entry name" value="Carbonic anhydrase"/>
    <property type="match status" value="1"/>
</dbReference>
<dbReference type="SMART" id="SM01057">
    <property type="entry name" value="Carb_anhydrase"/>
    <property type="match status" value="1"/>
</dbReference>
<keyword evidence="11" id="KW-1133">Transmembrane helix</keyword>
<evidence type="ECO:0000256" key="6">
    <source>
        <dbReference type="ARBA" id="ARBA00022723"/>
    </source>
</evidence>
<organism evidence="15 16">
    <name type="scientific">Rotaria sordida</name>
    <dbReference type="NCBI Taxonomy" id="392033"/>
    <lineage>
        <taxon>Eukaryota</taxon>
        <taxon>Metazoa</taxon>
        <taxon>Spiralia</taxon>
        <taxon>Gnathifera</taxon>
        <taxon>Rotifera</taxon>
        <taxon>Eurotatoria</taxon>
        <taxon>Bdelloidea</taxon>
        <taxon>Philodinida</taxon>
        <taxon>Philodinidae</taxon>
        <taxon>Rotaria</taxon>
    </lineage>
</organism>
<evidence type="ECO:0000256" key="2">
    <source>
        <dbReference type="ARBA" id="ARBA00004498"/>
    </source>
</evidence>
<name>A0A819RPQ2_9BILA</name>
<evidence type="ECO:0000256" key="10">
    <source>
        <dbReference type="RuleBase" id="RU367011"/>
    </source>
</evidence>
<dbReference type="PROSITE" id="PS51144">
    <property type="entry name" value="ALPHA_CA_2"/>
    <property type="match status" value="1"/>
</dbReference>
<comment type="catalytic activity">
    <reaction evidence="9 10">
        <text>hydrogencarbonate + H(+) = CO2 + H2O</text>
        <dbReference type="Rhea" id="RHEA:10748"/>
        <dbReference type="ChEBI" id="CHEBI:15377"/>
        <dbReference type="ChEBI" id="CHEBI:15378"/>
        <dbReference type="ChEBI" id="CHEBI:16526"/>
        <dbReference type="ChEBI" id="CHEBI:17544"/>
        <dbReference type="EC" id="4.2.1.1"/>
    </reaction>
</comment>
<evidence type="ECO:0000259" key="12">
    <source>
        <dbReference type="PROSITE" id="PS51144"/>
    </source>
</evidence>
<comment type="similarity">
    <text evidence="3 10">Belongs to the alpha-carbonic anhydrase family.</text>
</comment>
<feature type="transmembrane region" description="Helical" evidence="11">
    <location>
        <begin position="312"/>
        <end position="331"/>
    </location>
</feature>
<dbReference type="Proteomes" id="UP000663874">
    <property type="component" value="Unassembled WGS sequence"/>
</dbReference>
<evidence type="ECO:0000313" key="16">
    <source>
        <dbReference type="Proteomes" id="UP000663874"/>
    </source>
</evidence>
<dbReference type="PROSITE" id="PS00162">
    <property type="entry name" value="ALPHA_CA_1"/>
    <property type="match status" value="1"/>
</dbReference>
<evidence type="ECO:0000256" key="3">
    <source>
        <dbReference type="ARBA" id="ARBA00010718"/>
    </source>
</evidence>
<dbReference type="EC" id="4.2.1.1" evidence="4 10"/>
<evidence type="ECO:0000256" key="8">
    <source>
        <dbReference type="ARBA" id="ARBA00023239"/>
    </source>
</evidence>
<keyword evidence="6 10" id="KW-0479">Metal-binding</keyword>
<evidence type="ECO:0000313" key="15">
    <source>
        <dbReference type="EMBL" id="CAF4044239.1"/>
    </source>
</evidence>
<keyword evidence="5" id="KW-0272">Extracellular matrix</keyword>
<evidence type="ECO:0000313" key="14">
    <source>
        <dbReference type="EMBL" id="CAF3832520.1"/>
    </source>
</evidence>
<keyword evidence="11" id="KW-0472">Membrane</keyword>
<evidence type="ECO:0000256" key="1">
    <source>
        <dbReference type="ARBA" id="ARBA00001947"/>
    </source>
</evidence>
<dbReference type="InterPro" id="IPR001148">
    <property type="entry name" value="CA_dom"/>
</dbReference>
<dbReference type="Pfam" id="PF00194">
    <property type="entry name" value="Carb_anhydrase"/>
    <property type="match status" value="1"/>
</dbReference>
<dbReference type="CDD" id="cd00326">
    <property type="entry name" value="alpha_CA"/>
    <property type="match status" value="1"/>
</dbReference>
<dbReference type="PANTHER" id="PTHR18952:SF141">
    <property type="entry name" value="CARBONIC ANHYDRASE"/>
    <property type="match status" value="1"/>
</dbReference>